<keyword evidence="3" id="KW-1185">Reference proteome</keyword>
<dbReference type="AlphaFoldDB" id="A0A919MCX5"/>
<gene>
    <name evidence="2" type="ORF">Afe05nite_70360</name>
</gene>
<dbReference type="Proteomes" id="UP000598174">
    <property type="component" value="Unassembled WGS sequence"/>
</dbReference>
<protein>
    <submittedName>
        <fullName evidence="2">Uncharacterized protein</fullName>
    </submittedName>
</protein>
<accession>A0A919MCX5</accession>
<organism evidence="2 3">
    <name type="scientific">Paractinoplanes ferrugineus</name>
    <dbReference type="NCBI Taxonomy" id="113564"/>
    <lineage>
        <taxon>Bacteria</taxon>
        <taxon>Bacillati</taxon>
        <taxon>Actinomycetota</taxon>
        <taxon>Actinomycetes</taxon>
        <taxon>Micromonosporales</taxon>
        <taxon>Micromonosporaceae</taxon>
        <taxon>Paractinoplanes</taxon>
    </lineage>
</organism>
<feature type="region of interest" description="Disordered" evidence="1">
    <location>
        <begin position="17"/>
        <end position="96"/>
    </location>
</feature>
<feature type="compositionally biased region" description="Low complexity" evidence="1">
    <location>
        <begin position="27"/>
        <end position="38"/>
    </location>
</feature>
<comment type="caution">
    <text evidence="2">The sequence shown here is derived from an EMBL/GenBank/DDBJ whole genome shotgun (WGS) entry which is preliminary data.</text>
</comment>
<evidence type="ECO:0000313" key="3">
    <source>
        <dbReference type="Proteomes" id="UP000598174"/>
    </source>
</evidence>
<dbReference type="EMBL" id="BOMM01000063">
    <property type="protein sequence ID" value="GIE15196.1"/>
    <property type="molecule type" value="Genomic_DNA"/>
</dbReference>
<name>A0A919MCX5_9ACTN</name>
<proteinExistence type="predicted"/>
<evidence type="ECO:0000256" key="1">
    <source>
        <dbReference type="SAM" id="MobiDB-lite"/>
    </source>
</evidence>
<reference evidence="2" key="1">
    <citation type="submission" date="2021-01" db="EMBL/GenBank/DDBJ databases">
        <title>Whole genome shotgun sequence of Actinoplanes ferrugineus NBRC 15555.</title>
        <authorList>
            <person name="Komaki H."/>
            <person name="Tamura T."/>
        </authorList>
    </citation>
    <scope>NUCLEOTIDE SEQUENCE</scope>
    <source>
        <strain evidence="2">NBRC 15555</strain>
    </source>
</reference>
<sequence length="96" mass="10135">MNAIGPPGHRRRVVTDQQHAHAVAALPSDPWWSPADSPEGSQIPAGGMCGPARQRSGNGLQAVRIASNLSRESRVGGSHAARPAQDVRDEVRAPDE</sequence>
<feature type="compositionally biased region" description="Basic and acidic residues" evidence="1">
    <location>
        <begin position="85"/>
        <end position="96"/>
    </location>
</feature>
<evidence type="ECO:0000313" key="2">
    <source>
        <dbReference type="EMBL" id="GIE15196.1"/>
    </source>
</evidence>